<dbReference type="CDD" id="cd10030">
    <property type="entry name" value="UDG-F4_TTUDGA_SPO1dp_like"/>
    <property type="match status" value="1"/>
</dbReference>
<evidence type="ECO:0000256" key="1">
    <source>
        <dbReference type="ARBA" id="ARBA00001400"/>
    </source>
</evidence>
<comment type="similarity">
    <text evidence="2">Belongs to the uracil-DNA glycosylase (UDG) superfamily. Type 4 (UDGa) family.</text>
</comment>
<evidence type="ECO:0000313" key="13">
    <source>
        <dbReference type="EMBL" id="KKS09346.1"/>
    </source>
</evidence>
<dbReference type="PATRIC" id="fig|1618344.3.peg.456"/>
<dbReference type="InterPro" id="IPR036895">
    <property type="entry name" value="Uracil-DNA_glycosylase-like_sf"/>
</dbReference>
<dbReference type="Pfam" id="PF03167">
    <property type="entry name" value="UDG"/>
    <property type="match status" value="1"/>
</dbReference>
<sequence length="214" mass="24243">MIPESQIESCSSLEELNELVAKCTRCDLFKDAINPVPGDGNPEAEIVFIGEGPGKKEDEIGKPFVGAAGKLLKEMLEENGYKREDVFIANVVKHRPPNNRDPLPNEVEACFPYLKRQLQLINPKLIVFLGRHSLNRFFPDLKISEVHGKAFRKEIPWLGRKQVFMALFHPAAALYRGSMKETLKADFAKLPKLIEKINNDNNDSKSKKDQPELF</sequence>
<name>A0A0G0YIH5_UNCC2</name>
<dbReference type="PANTHER" id="PTHR33693">
    <property type="entry name" value="TYPE-5 URACIL-DNA GLYCOSYLASE"/>
    <property type="match status" value="1"/>
</dbReference>
<evidence type="ECO:0000256" key="8">
    <source>
        <dbReference type="ARBA" id="ARBA00022801"/>
    </source>
</evidence>
<organism evidence="13 14">
    <name type="scientific">candidate division CPR2 bacterium GW2011_GWC1_41_48</name>
    <dbReference type="NCBI Taxonomy" id="1618344"/>
    <lineage>
        <taxon>Bacteria</taxon>
        <taxon>Bacteria division CPR2</taxon>
    </lineage>
</organism>
<dbReference type="SMART" id="SM00986">
    <property type="entry name" value="UDG"/>
    <property type="match status" value="1"/>
</dbReference>
<dbReference type="GO" id="GO:0046872">
    <property type="term" value="F:metal ion binding"/>
    <property type="evidence" value="ECO:0007669"/>
    <property type="project" value="UniProtKB-KW"/>
</dbReference>
<dbReference type="InterPro" id="IPR051536">
    <property type="entry name" value="UDG_Type-4/5"/>
</dbReference>
<evidence type="ECO:0000256" key="9">
    <source>
        <dbReference type="ARBA" id="ARBA00023004"/>
    </source>
</evidence>
<keyword evidence="8" id="KW-0378">Hydrolase</keyword>
<dbReference type="PANTHER" id="PTHR33693:SF1">
    <property type="entry name" value="TYPE-4 URACIL-DNA GLYCOSYLASE"/>
    <property type="match status" value="1"/>
</dbReference>
<keyword evidence="6" id="KW-0479">Metal-binding</keyword>
<dbReference type="EC" id="3.2.2.27" evidence="3"/>
<dbReference type="Gene3D" id="3.40.470.10">
    <property type="entry name" value="Uracil-DNA glycosylase-like domain"/>
    <property type="match status" value="1"/>
</dbReference>
<dbReference type="SUPFAM" id="SSF52141">
    <property type="entry name" value="Uracil-DNA glycosylase-like"/>
    <property type="match status" value="1"/>
</dbReference>
<evidence type="ECO:0000256" key="11">
    <source>
        <dbReference type="ARBA" id="ARBA00023204"/>
    </source>
</evidence>
<evidence type="ECO:0000256" key="6">
    <source>
        <dbReference type="ARBA" id="ARBA00022723"/>
    </source>
</evidence>
<dbReference type="SMART" id="SM00987">
    <property type="entry name" value="UreE_C"/>
    <property type="match status" value="1"/>
</dbReference>
<comment type="catalytic activity">
    <reaction evidence="1">
        <text>Hydrolyzes single-stranded DNA or mismatched double-stranded DNA and polynucleotides, releasing free uracil.</text>
        <dbReference type="EC" id="3.2.2.27"/>
    </reaction>
</comment>
<evidence type="ECO:0000256" key="5">
    <source>
        <dbReference type="ARBA" id="ARBA00022485"/>
    </source>
</evidence>
<keyword evidence="5" id="KW-0004">4Fe-4S</keyword>
<comment type="caution">
    <text evidence="13">The sequence shown here is derived from an EMBL/GenBank/DDBJ whole genome shotgun (WGS) entry which is preliminary data.</text>
</comment>
<dbReference type="Proteomes" id="UP000033869">
    <property type="component" value="Unassembled WGS sequence"/>
</dbReference>
<reference evidence="13 14" key="1">
    <citation type="journal article" date="2015" name="Nature">
        <title>rRNA introns, odd ribosomes, and small enigmatic genomes across a large radiation of phyla.</title>
        <authorList>
            <person name="Brown C.T."/>
            <person name="Hug L.A."/>
            <person name="Thomas B.C."/>
            <person name="Sharon I."/>
            <person name="Castelle C.J."/>
            <person name="Singh A."/>
            <person name="Wilkins M.J."/>
            <person name="Williams K.H."/>
            <person name="Banfield J.F."/>
        </authorList>
    </citation>
    <scope>NUCLEOTIDE SEQUENCE [LARGE SCALE GENOMIC DNA]</scope>
</reference>
<dbReference type="AlphaFoldDB" id="A0A0G0YIH5"/>
<evidence type="ECO:0000259" key="12">
    <source>
        <dbReference type="SMART" id="SM00986"/>
    </source>
</evidence>
<accession>A0A0G0YIH5</accession>
<feature type="domain" description="Uracil-DNA glycosylase-like" evidence="12">
    <location>
        <begin position="37"/>
        <end position="188"/>
    </location>
</feature>
<evidence type="ECO:0000256" key="7">
    <source>
        <dbReference type="ARBA" id="ARBA00022763"/>
    </source>
</evidence>
<keyword evidence="9" id="KW-0408">Iron</keyword>
<evidence type="ECO:0000256" key="2">
    <source>
        <dbReference type="ARBA" id="ARBA00006521"/>
    </source>
</evidence>
<protein>
    <recommendedName>
        <fullName evidence="4">Type-4 uracil-DNA glycosylase</fullName>
        <ecNumber evidence="3">3.2.2.27</ecNumber>
    </recommendedName>
</protein>
<gene>
    <name evidence="13" type="ORF">UU65_C0002G0124</name>
</gene>
<evidence type="ECO:0000256" key="10">
    <source>
        <dbReference type="ARBA" id="ARBA00023014"/>
    </source>
</evidence>
<keyword evidence="11" id="KW-0234">DNA repair</keyword>
<proteinExistence type="inferred from homology"/>
<dbReference type="GO" id="GO:0004844">
    <property type="term" value="F:uracil DNA N-glycosylase activity"/>
    <property type="evidence" value="ECO:0007669"/>
    <property type="project" value="UniProtKB-EC"/>
</dbReference>
<keyword evidence="10" id="KW-0411">Iron-sulfur</keyword>
<dbReference type="InterPro" id="IPR005122">
    <property type="entry name" value="Uracil-DNA_glycosylase-like"/>
</dbReference>
<dbReference type="NCBIfam" id="TIGR00758">
    <property type="entry name" value="UDG_fam4"/>
    <property type="match status" value="1"/>
</dbReference>
<evidence type="ECO:0000313" key="14">
    <source>
        <dbReference type="Proteomes" id="UP000033869"/>
    </source>
</evidence>
<evidence type="ECO:0000256" key="3">
    <source>
        <dbReference type="ARBA" id="ARBA00012030"/>
    </source>
</evidence>
<dbReference type="EMBL" id="LCBL01000002">
    <property type="protein sequence ID" value="KKS09346.1"/>
    <property type="molecule type" value="Genomic_DNA"/>
</dbReference>
<dbReference type="GO" id="GO:0006281">
    <property type="term" value="P:DNA repair"/>
    <property type="evidence" value="ECO:0007669"/>
    <property type="project" value="UniProtKB-KW"/>
</dbReference>
<keyword evidence="7" id="KW-0227">DNA damage</keyword>
<dbReference type="GO" id="GO:0051539">
    <property type="term" value="F:4 iron, 4 sulfur cluster binding"/>
    <property type="evidence" value="ECO:0007669"/>
    <property type="project" value="UniProtKB-KW"/>
</dbReference>
<dbReference type="InterPro" id="IPR005273">
    <property type="entry name" value="Ura-DNA_glyco_family4"/>
</dbReference>
<evidence type="ECO:0000256" key="4">
    <source>
        <dbReference type="ARBA" id="ARBA00019403"/>
    </source>
</evidence>